<reference evidence="2 3" key="1">
    <citation type="submission" date="2017-03" db="EMBL/GenBank/DDBJ databases">
        <authorList>
            <person name="Afonso C.L."/>
            <person name="Miller P.J."/>
            <person name="Scott M.A."/>
            <person name="Spackman E."/>
            <person name="Goraichik I."/>
            <person name="Dimitrov K.M."/>
            <person name="Suarez D.L."/>
            <person name="Swayne D.E."/>
        </authorList>
    </citation>
    <scope>NUCLEOTIDE SEQUENCE [LARGE SCALE GENOMIC DNA]</scope>
    <source>
        <strain evidence="2 3">CECT 7066</strain>
    </source>
</reference>
<keyword evidence="1" id="KW-1133">Transmembrane helix</keyword>
<dbReference type="InterPro" id="IPR008620">
    <property type="entry name" value="FixH"/>
</dbReference>
<sequence>MTELSGRHVAAMFIGGFGIIIAVNVTLATNAVRTFPGLETANSYVSSQSFDARRAAQEALGWQVEATYADGTLHVAILDRSGAPATIEGVAAHIGRPTEARDDLNLDLTAGAIPLDLAPGIWRLDLSGSAPDGTLFEKAVEFRVAQ</sequence>
<evidence type="ECO:0000313" key="2">
    <source>
        <dbReference type="EMBL" id="SLN19076.1"/>
    </source>
</evidence>
<name>A0A1Y5RJK5_9RHOB</name>
<gene>
    <name evidence="2" type="ORF">PAM7066_00642</name>
</gene>
<evidence type="ECO:0000256" key="1">
    <source>
        <dbReference type="SAM" id="Phobius"/>
    </source>
</evidence>
<evidence type="ECO:0000313" key="3">
    <source>
        <dbReference type="Proteomes" id="UP000193870"/>
    </source>
</evidence>
<dbReference type="Pfam" id="PF05751">
    <property type="entry name" value="FixH"/>
    <property type="match status" value="1"/>
</dbReference>
<dbReference type="STRING" id="315423.SAMN04488020_101641"/>
<keyword evidence="3" id="KW-1185">Reference proteome</keyword>
<organism evidence="2 3">
    <name type="scientific">Palleronia marisminoris</name>
    <dbReference type="NCBI Taxonomy" id="315423"/>
    <lineage>
        <taxon>Bacteria</taxon>
        <taxon>Pseudomonadati</taxon>
        <taxon>Pseudomonadota</taxon>
        <taxon>Alphaproteobacteria</taxon>
        <taxon>Rhodobacterales</taxon>
        <taxon>Roseobacteraceae</taxon>
        <taxon>Palleronia</taxon>
    </lineage>
</organism>
<accession>A0A1Y5RJK5</accession>
<feature type="transmembrane region" description="Helical" evidence="1">
    <location>
        <begin position="6"/>
        <end position="27"/>
    </location>
</feature>
<dbReference type="RefSeq" id="WP_085852649.1">
    <property type="nucleotide sequence ID" value="NZ_FOPF01000001.1"/>
</dbReference>
<dbReference type="Proteomes" id="UP000193870">
    <property type="component" value="Unassembled WGS sequence"/>
</dbReference>
<dbReference type="EMBL" id="FWFV01000001">
    <property type="protein sequence ID" value="SLN19076.1"/>
    <property type="molecule type" value="Genomic_DNA"/>
</dbReference>
<dbReference type="OrthoDB" id="1495896at2"/>
<dbReference type="AlphaFoldDB" id="A0A1Y5RJK5"/>
<protein>
    <submittedName>
        <fullName evidence="2">FixH</fullName>
    </submittedName>
</protein>
<keyword evidence="1" id="KW-0472">Membrane</keyword>
<proteinExistence type="predicted"/>
<keyword evidence="1" id="KW-0812">Transmembrane</keyword>